<sequence length="119" mass="13728">MTWISALHRRLTACRTQKEGKKKKDEGVENYTSSSDSQVYLMQVLYTIRYKHLALCSPIYLYTERTCSSVGSSYVHFICIFYSPPLVTPYLKPAYTVHMSTTIKIPVLYQVRQLLSSTC</sequence>
<gene>
    <name evidence="1" type="ORF">I7I52_03331</name>
</gene>
<organism evidence="1 2">
    <name type="scientific">Ajellomyces capsulatus</name>
    <name type="common">Darling's disease fungus</name>
    <name type="synonym">Histoplasma capsulatum</name>
    <dbReference type="NCBI Taxonomy" id="5037"/>
    <lineage>
        <taxon>Eukaryota</taxon>
        <taxon>Fungi</taxon>
        <taxon>Dikarya</taxon>
        <taxon>Ascomycota</taxon>
        <taxon>Pezizomycotina</taxon>
        <taxon>Eurotiomycetes</taxon>
        <taxon>Eurotiomycetidae</taxon>
        <taxon>Onygenales</taxon>
        <taxon>Ajellomycetaceae</taxon>
        <taxon>Histoplasma</taxon>
    </lineage>
</organism>
<dbReference type="VEuPathDB" id="FungiDB:I7I52_03331"/>
<dbReference type="Proteomes" id="UP000670092">
    <property type="component" value="Unassembled WGS sequence"/>
</dbReference>
<evidence type="ECO:0000313" key="1">
    <source>
        <dbReference type="EMBL" id="KAG5304851.1"/>
    </source>
</evidence>
<dbReference type="AlphaFoldDB" id="A0A8H7Z8T9"/>
<comment type="caution">
    <text evidence="1">The sequence shown here is derived from an EMBL/GenBank/DDBJ whole genome shotgun (WGS) entry which is preliminary data.</text>
</comment>
<protein>
    <submittedName>
        <fullName evidence="1">Uncharacterized protein</fullName>
    </submittedName>
</protein>
<accession>A0A8H7Z8T9</accession>
<evidence type="ECO:0000313" key="2">
    <source>
        <dbReference type="Proteomes" id="UP000670092"/>
    </source>
</evidence>
<dbReference type="EMBL" id="JAEVHI010000001">
    <property type="protein sequence ID" value="KAG5304851.1"/>
    <property type="molecule type" value="Genomic_DNA"/>
</dbReference>
<name>A0A8H7Z8T9_AJECA</name>
<reference evidence="1 2" key="1">
    <citation type="submission" date="2021-01" db="EMBL/GenBank/DDBJ databases">
        <title>Chromosome-level genome assembly of a human fungal pathogen reveals clustering of transcriptionally co-regulated genes.</title>
        <authorList>
            <person name="Voorhies M."/>
            <person name="Cohen S."/>
            <person name="Shea T.P."/>
            <person name="Petrus S."/>
            <person name="Munoz J.F."/>
            <person name="Poplawski S."/>
            <person name="Goldman W.E."/>
            <person name="Michael T."/>
            <person name="Cuomo C.A."/>
            <person name="Sil A."/>
            <person name="Beyhan S."/>
        </authorList>
    </citation>
    <scope>NUCLEOTIDE SEQUENCE [LARGE SCALE GENOMIC DNA]</scope>
    <source>
        <strain evidence="1 2">G184AR</strain>
    </source>
</reference>
<proteinExistence type="predicted"/>